<feature type="domain" description="WxL Interacting Protein peptidoglycan binding" evidence="2">
    <location>
        <begin position="32"/>
        <end position="148"/>
    </location>
</feature>
<dbReference type="RefSeq" id="WP_377930850.1">
    <property type="nucleotide sequence ID" value="NZ_JBHUEM010000055.1"/>
</dbReference>
<dbReference type="InterPro" id="IPR010317">
    <property type="entry name" value="WxLIP_PGBD"/>
</dbReference>
<evidence type="ECO:0000256" key="1">
    <source>
        <dbReference type="SAM" id="Phobius"/>
    </source>
</evidence>
<keyword evidence="1" id="KW-0812">Transmembrane</keyword>
<feature type="transmembrane region" description="Helical" evidence="1">
    <location>
        <begin position="313"/>
        <end position="333"/>
    </location>
</feature>
<keyword evidence="5" id="KW-1185">Reference proteome</keyword>
<dbReference type="EMBL" id="JBHUEM010000055">
    <property type="protein sequence ID" value="MFD1739609.1"/>
    <property type="molecule type" value="Genomic_DNA"/>
</dbReference>
<dbReference type="Pfam" id="PF11797">
    <property type="entry name" value="WxLIP_HBD"/>
    <property type="match status" value="1"/>
</dbReference>
<comment type="caution">
    <text evidence="4">The sequence shown here is derived from an EMBL/GenBank/DDBJ whole genome shotgun (WGS) entry which is preliminary data.</text>
</comment>
<reference evidence="5" key="1">
    <citation type="journal article" date="2019" name="Int. J. Syst. Evol. Microbiol.">
        <title>The Global Catalogue of Microorganisms (GCM) 10K type strain sequencing project: providing services to taxonomists for standard genome sequencing and annotation.</title>
        <authorList>
            <consortium name="The Broad Institute Genomics Platform"/>
            <consortium name="The Broad Institute Genome Sequencing Center for Infectious Disease"/>
            <person name="Wu L."/>
            <person name="Ma J."/>
        </authorList>
    </citation>
    <scope>NUCLEOTIDE SEQUENCE [LARGE SCALE GENOMIC DNA]</scope>
    <source>
        <strain evidence="5">CCUG 49339</strain>
    </source>
</reference>
<sequence>MKHLLLCLILLAFMFISYPIISVYAEENNFEFRVEPIFPDSQIGNKGYYHFKGTPHDTVTLQARIINDSEQNLNVIIRSLNAYSGNQGILYQTEPVLKGTEIINESFQFQKIATTPTEVTLEPLQSELVEFTLNIPNINGTLLGSVEFRVFKGTKELTQKEENSQLLIDQYKAINIGVQIDVTDYNETPSMELDKPFFSPEQIAIMVPMENSYPVIVPNISGTYKITKNEDTTFSMTGEIPSFKMAPMTTFHYPIRWSEGTLEPGTYDVSLSLDVNGSTQSYEQTISIENNEVQKTQEKMEERGEVAIAPKTFPWTTIMIVLFIIVLILIWMIKKPKSKRKDRKYPGQNPNDSY</sequence>
<evidence type="ECO:0000313" key="4">
    <source>
        <dbReference type="EMBL" id="MFD1739609.1"/>
    </source>
</evidence>
<dbReference type="Pfam" id="PF06030">
    <property type="entry name" value="WxLIP_PGBD"/>
    <property type="match status" value="1"/>
</dbReference>
<dbReference type="Proteomes" id="UP001597214">
    <property type="component" value="Unassembled WGS sequence"/>
</dbReference>
<evidence type="ECO:0000259" key="2">
    <source>
        <dbReference type="Pfam" id="PF06030"/>
    </source>
</evidence>
<keyword evidence="1" id="KW-0472">Membrane</keyword>
<gene>
    <name evidence="4" type="ORF">ACFSCX_24300</name>
</gene>
<evidence type="ECO:0000313" key="5">
    <source>
        <dbReference type="Proteomes" id="UP001597214"/>
    </source>
</evidence>
<accession>A0ABW4LWN9</accession>
<feature type="domain" description="WxL Interacting Protein host binding" evidence="3">
    <location>
        <begin position="171"/>
        <end position="296"/>
    </location>
</feature>
<name>A0ABW4LWN9_9BACI</name>
<protein>
    <submittedName>
        <fullName evidence="4">WxL protein host-binding domain-containing protein</fullName>
    </submittedName>
</protein>
<dbReference type="InterPro" id="IPR021759">
    <property type="entry name" value="WxLIP_HBD"/>
</dbReference>
<organism evidence="4 5">
    <name type="scientific">Bacillus salitolerans</name>
    <dbReference type="NCBI Taxonomy" id="1437434"/>
    <lineage>
        <taxon>Bacteria</taxon>
        <taxon>Bacillati</taxon>
        <taxon>Bacillota</taxon>
        <taxon>Bacilli</taxon>
        <taxon>Bacillales</taxon>
        <taxon>Bacillaceae</taxon>
        <taxon>Bacillus</taxon>
    </lineage>
</organism>
<evidence type="ECO:0000259" key="3">
    <source>
        <dbReference type="Pfam" id="PF11797"/>
    </source>
</evidence>
<proteinExistence type="predicted"/>
<keyword evidence="1" id="KW-1133">Transmembrane helix</keyword>